<accession>A0ABD2Q3B3</accession>
<keyword evidence="4" id="KW-0325">Glycoprotein</keyword>
<proteinExistence type="predicted"/>
<dbReference type="Gene3D" id="2.60.40.10">
    <property type="entry name" value="Immunoglobulins"/>
    <property type="match status" value="1"/>
</dbReference>
<comment type="caution">
    <text evidence="7">The sequence shown here is derived from an EMBL/GenBank/DDBJ whole genome shotgun (WGS) entry which is preliminary data.</text>
</comment>
<dbReference type="Proteomes" id="UP001626550">
    <property type="component" value="Unassembled WGS sequence"/>
</dbReference>
<sequence length="397" mass="44827">MLPDIVIRPIFLPNYTNLQVAKHQTETATLECEAFGGLPYENGLKIQFIRGIGVVHRGRAWARRSYDSSQVDESEFPTGDYKNQMNFVRDSDRYKIKHFVDRRQPYASRVVLEITDLTTDDNDYYACQATTGGNLWTNIYPQAGKPPGQLIVYFKPKVEAKSLVYGLHYQDTNITCMALGQPLPEWTWAYKGRQIGSGRDSLNYTIYNSDDGTTSISVLQVPAHQWMFDVFGDYICEARNKLGEGSAVVAFRLANHPKKPRVTKCMVSLGISLNPSRAFKSFPLGFLVYFPKRGDHLIQKRFTDHLQGPSYLCLEPPDDNGGFPVTSYQMRFRTDKNNGFSIPYQYPLTGIPQFIDLSFLNKGHPHVQFAFSAVSKAGSGPNTYIDVSTPPKPDAQE</sequence>
<dbReference type="SUPFAM" id="SSF48726">
    <property type="entry name" value="Immunoglobulin"/>
    <property type="match status" value="2"/>
</dbReference>
<evidence type="ECO:0000256" key="1">
    <source>
        <dbReference type="ARBA" id="ARBA00004479"/>
    </source>
</evidence>
<evidence type="ECO:0000313" key="8">
    <source>
        <dbReference type="Proteomes" id="UP001626550"/>
    </source>
</evidence>
<keyword evidence="3" id="KW-1015">Disulfide bond</keyword>
<gene>
    <name evidence="7" type="primary">NCAM1_1</name>
    <name evidence="7" type="ORF">Ciccas_007765</name>
</gene>
<evidence type="ECO:0000256" key="5">
    <source>
        <dbReference type="ARBA" id="ARBA00023319"/>
    </source>
</evidence>
<keyword evidence="8" id="KW-1185">Reference proteome</keyword>
<evidence type="ECO:0000313" key="7">
    <source>
        <dbReference type="EMBL" id="KAL3313632.1"/>
    </source>
</evidence>
<dbReference type="InterPro" id="IPR013783">
    <property type="entry name" value="Ig-like_fold"/>
</dbReference>
<comment type="subcellular location">
    <subcellularLocation>
        <location evidence="1">Membrane</location>
        <topology evidence="1">Single-pass type I membrane protein</topology>
    </subcellularLocation>
</comment>
<dbReference type="InterPro" id="IPR007110">
    <property type="entry name" value="Ig-like_dom"/>
</dbReference>
<dbReference type="GO" id="GO:0016020">
    <property type="term" value="C:membrane"/>
    <property type="evidence" value="ECO:0007669"/>
    <property type="project" value="UniProtKB-SubCell"/>
</dbReference>
<dbReference type="InterPro" id="IPR036179">
    <property type="entry name" value="Ig-like_dom_sf"/>
</dbReference>
<dbReference type="AlphaFoldDB" id="A0ABD2Q3B3"/>
<name>A0ABD2Q3B3_9PLAT</name>
<evidence type="ECO:0000256" key="4">
    <source>
        <dbReference type="ARBA" id="ARBA00023180"/>
    </source>
</evidence>
<evidence type="ECO:0000259" key="6">
    <source>
        <dbReference type="PROSITE" id="PS50835"/>
    </source>
</evidence>
<dbReference type="PROSITE" id="PS50835">
    <property type="entry name" value="IG_LIKE"/>
    <property type="match status" value="2"/>
</dbReference>
<keyword evidence="2" id="KW-0472">Membrane</keyword>
<feature type="domain" description="Ig-like" evidence="6">
    <location>
        <begin position="3"/>
        <end position="130"/>
    </location>
</feature>
<reference evidence="7 8" key="1">
    <citation type="submission" date="2024-11" db="EMBL/GenBank/DDBJ databases">
        <title>Adaptive evolution of stress response genes in parasites aligns with host niche diversity.</title>
        <authorList>
            <person name="Hahn C."/>
            <person name="Resl P."/>
        </authorList>
    </citation>
    <scope>NUCLEOTIDE SEQUENCE [LARGE SCALE GENOMIC DNA]</scope>
    <source>
        <strain evidence="7">EGGRZ-B1_66</strain>
        <tissue evidence="7">Body</tissue>
    </source>
</reference>
<dbReference type="InterPro" id="IPR051275">
    <property type="entry name" value="Cell_adhesion_signaling"/>
</dbReference>
<evidence type="ECO:0000256" key="2">
    <source>
        <dbReference type="ARBA" id="ARBA00023136"/>
    </source>
</evidence>
<protein>
    <submittedName>
        <fullName evidence="7">Neural cell adhesion molecule 1</fullName>
    </submittedName>
</protein>
<feature type="domain" description="Ig-like" evidence="6">
    <location>
        <begin position="156"/>
        <end position="254"/>
    </location>
</feature>
<organism evidence="7 8">
    <name type="scientific">Cichlidogyrus casuarinus</name>
    <dbReference type="NCBI Taxonomy" id="1844966"/>
    <lineage>
        <taxon>Eukaryota</taxon>
        <taxon>Metazoa</taxon>
        <taxon>Spiralia</taxon>
        <taxon>Lophotrochozoa</taxon>
        <taxon>Platyhelminthes</taxon>
        <taxon>Monogenea</taxon>
        <taxon>Monopisthocotylea</taxon>
        <taxon>Dactylogyridea</taxon>
        <taxon>Ancyrocephalidae</taxon>
        <taxon>Cichlidogyrus</taxon>
    </lineage>
</organism>
<keyword evidence="5" id="KW-0393">Immunoglobulin domain</keyword>
<dbReference type="EMBL" id="JBJKFK010001241">
    <property type="protein sequence ID" value="KAL3313632.1"/>
    <property type="molecule type" value="Genomic_DNA"/>
</dbReference>
<evidence type="ECO:0000256" key="3">
    <source>
        <dbReference type="ARBA" id="ARBA00023157"/>
    </source>
</evidence>
<dbReference type="PANTHER" id="PTHR11640">
    <property type="entry name" value="NEPHRIN"/>
    <property type="match status" value="1"/>
</dbReference>